<evidence type="ECO:0000313" key="2">
    <source>
        <dbReference type="EMBL" id="QIB76567.1"/>
    </source>
</evidence>
<feature type="compositionally biased region" description="Basic residues" evidence="1">
    <location>
        <begin position="23"/>
        <end position="34"/>
    </location>
</feature>
<name>A0A6C0UMW1_9EURY</name>
<feature type="compositionally biased region" description="Low complexity" evidence="1">
    <location>
        <begin position="13"/>
        <end position="22"/>
    </location>
</feature>
<evidence type="ECO:0000256" key="1">
    <source>
        <dbReference type="SAM" id="MobiDB-lite"/>
    </source>
</evidence>
<accession>A0A6C0UMW1</accession>
<sequence length="79" mass="9444">MQRRRPAQEQLWTRRQQQTQQRQRTHRRRRQPTFTARHRIGTTVRTTRMVTEAVVTCDPTPKDVVAWCSNKIGELETSV</sequence>
<reference evidence="2 3" key="1">
    <citation type="submission" date="2020-02" db="EMBL/GenBank/DDBJ databases">
        <title>Whole genome sequence of Halogeometricum borinquense strain wsp4.</title>
        <authorList>
            <person name="Verma D.K."/>
            <person name="Gopal K."/>
            <person name="Prasad E.S."/>
        </authorList>
    </citation>
    <scope>NUCLEOTIDE SEQUENCE [LARGE SCALE GENOMIC DNA]</scope>
    <source>
        <strain evidence="3">wsp4</strain>
    </source>
</reference>
<feature type="region of interest" description="Disordered" evidence="1">
    <location>
        <begin position="1"/>
        <end position="34"/>
    </location>
</feature>
<dbReference type="AlphaFoldDB" id="A0A6C0UMW1"/>
<protein>
    <submittedName>
        <fullName evidence="2">Peptide ABC transporter permease</fullName>
    </submittedName>
</protein>
<evidence type="ECO:0000313" key="3">
    <source>
        <dbReference type="Proteomes" id="UP000465846"/>
    </source>
</evidence>
<proteinExistence type="predicted"/>
<organism evidence="2 3">
    <name type="scientific">Halogeometricum borinquense</name>
    <dbReference type="NCBI Taxonomy" id="60847"/>
    <lineage>
        <taxon>Archaea</taxon>
        <taxon>Methanobacteriati</taxon>
        <taxon>Methanobacteriota</taxon>
        <taxon>Stenosarchaea group</taxon>
        <taxon>Halobacteria</taxon>
        <taxon>Halobacteriales</taxon>
        <taxon>Haloferacaceae</taxon>
        <taxon>Halogeometricum</taxon>
    </lineage>
</organism>
<dbReference type="Proteomes" id="UP000465846">
    <property type="component" value="Chromosome"/>
</dbReference>
<gene>
    <name evidence="2" type="ORF">G3I44_18080</name>
</gene>
<dbReference type="EMBL" id="CP048739">
    <property type="protein sequence ID" value="QIB76567.1"/>
    <property type="molecule type" value="Genomic_DNA"/>
</dbReference>